<name>A0A2M8IV87_9RHOB</name>
<dbReference type="PANTHER" id="PTHR10443:SF12">
    <property type="entry name" value="DIPEPTIDASE"/>
    <property type="match status" value="1"/>
</dbReference>
<sequence>MTVQIFDGHNDVLTRLDKVGGVAAAGTFLSGMDGQLDLPKARAGGFGGGFFAIWIRGQGPGGFDLSSLVPPYDVPLPAPVPQPYAWEIAQRQAALLHELDRLGALRLCTDTAQIVAARAEGKIAAILHLEGAEPLGPDLAELDRLYDLGLRSLGPVWSRPTDFGHGVPFRYPSDSDIGPGLSPAGQALVEKCNALNILIDLSHLNAAGFADVARISNAPLVATHSNAHAVSPHARNLTDDQLAAIARSGGVVGLNFECSFLRPDGRPDTNTPPEVPLAHLDHLLNALGEEGVALGSDFDGCRPPVWLNSADKLGALVAAMAAHGYDAARIERICWGNWMRVLNETWGP</sequence>
<dbReference type="SUPFAM" id="SSF51556">
    <property type="entry name" value="Metallo-dependent hydrolases"/>
    <property type="match status" value="1"/>
</dbReference>
<dbReference type="CDD" id="cd01301">
    <property type="entry name" value="rDP_like"/>
    <property type="match status" value="1"/>
</dbReference>
<organism evidence="1 2">
    <name type="scientific">Pseudooceanicola lipolyticus</name>
    <dbReference type="NCBI Taxonomy" id="2029104"/>
    <lineage>
        <taxon>Bacteria</taxon>
        <taxon>Pseudomonadati</taxon>
        <taxon>Pseudomonadota</taxon>
        <taxon>Alphaproteobacteria</taxon>
        <taxon>Rhodobacterales</taxon>
        <taxon>Paracoccaceae</taxon>
        <taxon>Pseudooceanicola</taxon>
    </lineage>
</organism>
<dbReference type="InterPro" id="IPR008257">
    <property type="entry name" value="Pept_M19"/>
</dbReference>
<dbReference type="GO" id="GO:0006508">
    <property type="term" value="P:proteolysis"/>
    <property type="evidence" value="ECO:0007669"/>
    <property type="project" value="InterPro"/>
</dbReference>
<dbReference type="GO" id="GO:0070573">
    <property type="term" value="F:metallodipeptidase activity"/>
    <property type="evidence" value="ECO:0007669"/>
    <property type="project" value="InterPro"/>
</dbReference>
<gene>
    <name evidence="1" type="ORF">CVM52_22370</name>
</gene>
<dbReference type="AlphaFoldDB" id="A0A2M8IV87"/>
<dbReference type="PROSITE" id="PS51365">
    <property type="entry name" value="RENAL_DIPEPTIDASE_2"/>
    <property type="match status" value="1"/>
</dbReference>
<protein>
    <submittedName>
        <fullName evidence="1">Peptidase M19</fullName>
    </submittedName>
</protein>
<dbReference type="EMBL" id="PGTB01000185">
    <property type="protein sequence ID" value="PJE34418.1"/>
    <property type="molecule type" value="Genomic_DNA"/>
</dbReference>
<dbReference type="OrthoDB" id="9804920at2"/>
<dbReference type="RefSeq" id="WP_100164592.1">
    <property type="nucleotide sequence ID" value="NZ_PGTB01000185.1"/>
</dbReference>
<dbReference type="Proteomes" id="UP000231553">
    <property type="component" value="Unassembled WGS sequence"/>
</dbReference>
<reference evidence="1 2" key="1">
    <citation type="journal article" date="2018" name="Int. J. Syst. Evol. Microbiol.">
        <title>Pseudooceanicola lipolyticus sp. nov., a marine alphaproteobacterium, reclassification of Oceanicola flagellatus as Pseudooceanicola flagellatus comb. nov. and emended description of the genus Pseudooceanicola.</title>
        <authorList>
            <person name="Huang M.-M."/>
            <person name="Guo L.-L."/>
            <person name="Wu Y.-H."/>
            <person name="Lai Q.-L."/>
            <person name="Shao Z.-Z."/>
            <person name="Wang C.-S."/>
            <person name="Wu M."/>
            <person name="Xu X.-W."/>
        </authorList>
    </citation>
    <scope>NUCLEOTIDE SEQUENCE [LARGE SCALE GENOMIC DNA]</scope>
    <source>
        <strain evidence="1 2">157</strain>
    </source>
</reference>
<accession>A0A2M8IV87</accession>
<keyword evidence="2" id="KW-1185">Reference proteome</keyword>
<proteinExistence type="predicted"/>
<dbReference type="InterPro" id="IPR000180">
    <property type="entry name" value="Dipep_AS"/>
</dbReference>
<comment type="caution">
    <text evidence="1">The sequence shown here is derived from an EMBL/GenBank/DDBJ whole genome shotgun (WGS) entry which is preliminary data.</text>
</comment>
<dbReference type="Gene3D" id="3.20.20.140">
    <property type="entry name" value="Metal-dependent hydrolases"/>
    <property type="match status" value="1"/>
</dbReference>
<dbReference type="PANTHER" id="PTHR10443">
    <property type="entry name" value="MICROSOMAL DIPEPTIDASE"/>
    <property type="match status" value="1"/>
</dbReference>
<evidence type="ECO:0000313" key="2">
    <source>
        <dbReference type="Proteomes" id="UP000231553"/>
    </source>
</evidence>
<dbReference type="Pfam" id="PF01244">
    <property type="entry name" value="Peptidase_M19"/>
    <property type="match status" value="1"/>
</dbReference>
<dbReference type="PROSITE" id="PS00869">
    <property type="entry name" value="RENAL_DIPEPTIDASE_1"/>
    <property type="match status" value="1"/>
</dbReference>
<dbReference type="InterPro" id="IPR032466">
    <property type="entry name" value="Metal_Hydrolase"/>
</dbReference>
<evidence type="ECO:0000313" key="1">
    <source>
        <dbReference type="EMBL" id="PJE34418.1"/>
    </source>
</evidence>